<dbReference type="EMBL" id="BGPR01013413">
    <property type="protein sequence ID" value="GBN60537.1"/>
    <property type="molecule type" value="Genomic_DNA"/>
</dbReference>
<evidence type="ECO:0000313" key="2">
    <source>
        <dbReference type="Proteomes" id="UP000499080"/>
    </source>
</evidence>
<name>A0A4Y2QD27_ARAVE</name>
<dbReference type="Proteomes" id="UP000499080">
    <property type="component" value="Unassembled WGS sequence"/>
</dbReference>
<evidence type="ECO:0000313" key="1">
    <source>
        <dbReference type="EMBL" id="GBN60537.1"/>
    </source>
</evidence>
<keyword evidence="2" id="KW-1185">Reference proteome</keyword>
<dbReference type="AlphaFoldDB" id="A0A4Y2QD27"/>
<gene>
    <name evidence="1" type="ORF">AVEN_54889_1</name>
</gene>
<sequence>MYRSPIPNLETVQNRQMNAGVFDGLGGLVVRCRRVPASKPDFTEDRRVLGLLRVKSYVGGMCGTHVHRPTHGGGLESTGMDERRWYGAEEWKRDASSGVVLVI</sequence>
<proteinExistence type="predicted"/>
<accession>A0A4Y2QD27</accession>
<reference evidence="1 2" key="1">
    <citation type="journal article" date="2019" name="Sci. Rep.">
        <title>Orb-weaving spider Araneus ventricosus genome elucidates the spidroin gene catalogue.</title>
        <authorList>
            <person name="Kono N."/>
            <person name="Nakamura H."/>
            <person name="Ohtoshi R."/>
            <person name="Moran D.A.P."/>
            <person name="Shinohara A."/>
            <person name="Yoshida Y."/>
            <person name="Fujiwara M."/>
            <person name="Mori M."/>
            <person name="Tomita M."/>
            <person name="Arakawa K."/>
        </authorList>
    </citation>
    <scope>NUCLEOTIDE SEQUENCE [LARGE SCALE GENOMIC DNA]</scope>
</reference>
<protein>
    <submittedName>
        <fullName evidence="1">Uncharacterized protein</fullName>
    </submittedName>
</protein>
<organism evidence="1 2">
    <name type="scientific">Araneus ventricosus</name>
    <name type="common">Orbweaver spider</name>
    <name type="synonym">Epeira ventricosa</name>
    <dbReference type="NCBI Taxonomy" id="182803"/>
    <lineage>
        <taxon>Eukaryota</taxon>
        <taxon>Metazoa</taxon>
        <taxon>Ecdysozoa</taxon>
        <taxon>Arthropoda</taxon>
        <taxon>Chelicerata</taxon>
        <taxon>Arachnida</taxon>
        <taxon>Araneae</taxon>
        <taxon>Araneomorphae</taxon>
        <taxon>Entelegynae</taxon>
        <taxon>Araneoidea</taxon>
        <taxon>Araneidae</taxon>
        <taxon>Araneus</taxon>
    </lineage>
</organism>
<comment type="caution">
    <text evidence="1">The sequence shown here is derived from an EMBL/GenBank/DDBJ whole genome shotgun (WGS) entry which is preliminary data.</text>
</comment>